<evidence type="ECO:0000313" key="2">
    <source>
        <dbReference type="Proteomes" id="UP000559404"/>
    </source>
</evidence>
<protein>
    <submittedName>
        <fullName evidence="1">Uncharacterized protein</fullName>
    </submittedName>
</protein>
<evidence type="ECO:0000313" key="1">
    <source>
        <dbReference type="EMBL" id="MBA4610253.1"/>
    </source>
</evidence>
<dbReference type="EMBL" id="JACEON010000001">
    <property type="protein sequence ID" value="MBA4610253.1"/>
    <property type="molecule type" value="Genomic_DNA"/>
</dbReference>
<gene>
    <name evidence="1" type="ORF">H1W37_01210</name>
</gene>
<dbReference type="Proteomes" id="UP000559404">
    <property type="component" value="Unassembled WGS sequence"/>
</dbReference>
<dbReference type="RefSeq" id="WP_181758437.1">
    <property type="nucleotide sequence ID" value="NZ_BMCR01000001.1"/>
</dbReference>
<organism evidence="1 2">
    <name type="scientific">Stappia taiwanensis</name>
    <dbReference type="NCBI Taxonomy" id="992267"/>
    <lineage>
        <taxon>Bacteria</taxon>
        <taxon>Pseudomonadati</taxon>
        <taxon>Pseudomonadota</taxon>
        <taxon>Alphaproteobacteria</taxon>
        <taxon>Hyphomicrobiales</taxon>
        <taxon>Stappiaceae</taxon>
        <taxon>Stappia</taxon>
    </lineage>
</organism>
<comment type="caution">
    <text evidence="1">The sequence shown here is derived from an EMBL/GenBank/DDBJ whole genome shotgun (WGS) entry which is preliminary data.</text>
</comment>
<accession>A0A838XTB7</accession>
<keyword evidence="2" id="KW-1185">Reference proteome</keyword>
<reference evidence="1 2" key="1">
    <citation type="submission" date="2020-07" db="EMBL/GenBank/DDBJ databases">
        <authorList>
            <person name="Li M."/>
        </authorList>
    </citation>
    <scope>NUCLEOTIDE SEQUENCE [LARGE SCALE GENOMIC DNA]</scope>
    <source>
        <strain evidence="1 2">DSM 23284</strain>
    </source>
</reference>
<dbReference type="AlphaFoldDB" id="A0A838XTB7"/>
<sequence length="66" mass="7089">MTPRAQLRRLMSDVDQAADRAHVALRRVQAGPDVRCVDAAEVAAPLRHGLILASLLMAAKVLFAQG</sequence>
<proteinExistence type="predicted"/>
<name>A0A838XTB7_9HYPH</name>
<reference evidence="1 2" key="2">
    <citation type="submission" date="2020-08" db="EMBL/GenBank/DDBJ databases">
        <title>Stappia taiwanensis sp. nov., isolated from a coastal thermal spring.</title>
        <authorList>
            <person name="Kampfer P."/>
        </authorList>
    </citation>
    <scope>NUCLEOTIDE SEQUENCE [LARGE SCALE GENOMIC DNA]</scope>
    <source>
        <strain evidence="1 2">DSM 23284</strain>
    </source>
</reference>